<evidence type="ECO:0000256" key="4">
    <source>
        <dbReference type="ARBA" id="ARBA00023242"/>
    </source>
</evidence>
<dbReference type="Proteomes" id="UP001157974">
    <property type="component" value="Unassembled WGS sequence"/>
</dbReference>
<evidence type="ECO:0000256" key="1">
    <source>
        <dbReference type="ARBA" id="ARBA00023015"/>
    </source>
</evidence>
<dbReference type="PANTHER" id="PTHR12802:SF155">
    <property type="entry name" value="DEUBIQUITINASE MYSM1"/>
    <property type="match status" value="1"/>
</dbReference>
<evidence type="ECO:0000256" key="2">
    <source>
        <dbReference type="ARBA" id="ARBA00023125"/>
    </source>
</evidence>
<keyword evidence="2" id="KW-0238">DNA-binding</keyword>
<sequence>MSGRHSSNSDEQRRDMDSDGGKKKERKKYVMTKRREYWTDEEHSSFLRALARYGREWKLIKQEVGTKTTVQIRSHAQKYFLRQKRMKGSAKKSSQAAQNVTLTPRTSPAANSSESESIDIARALLSMKDPVRVSEGYFQRSRTRGSSLEALYVP</sequence>
<feature type="compositionally biased region" description="Basic and acidic residues" evidence="5">
    <location>
        <begin position="7"/>
        <end position="22"/>
    </location>
</feature>
<evidence type="ECO:0000313" key="9">
    <source>
        <dbReference type="EMBL" id="KAJ8903035.1"/>
    </source>
</evidence>
<dbReference type="GO" id="GO:0003677">
    <property type="term" value="F:DNA binding"/>
    <property type="evidence" value="ECO:0007669"/>
    <property type="project" value="UniProtKB-KW"/>
</dbReference>
<reference evidence="9 10" key="1">
    <citation type="journal article" date="2023" name="Nat. Commun.">
        <title>Origin of minicircular mitochondrial genomes in red algae.</title>
        <authorList>
            <person name="Lee Y."/>
            <person name="Cho C.H."/>
            <person name="Lee Y.M."/>
            <person name="Park S.I."/>
            <person name="Yang J.H."/>
            <person name="West J.A."/>
            <person name="Bhattacharya D."/>
            <person name="Yoon H.S."/>
        </authorList>
    </citation>
    <scope>NUCLEOTIDE SEQUENCE [LARGE SCALE GENOMIC DNA]</scope>
    <source>
        <strain evidence="9 10">CCMP1338</strain>
        <tissue evidence="9">Whole cell</tissue>
    </source>
</reference>
<evidence type="ECO:0000259" key="8">
    <source>
        <dbReference type="PROSITE" id="PS51294"/>
    </source>
</evidence>
<dbReference type="InterPro" id="IPR006447">
    <property type="entry name" value="Myb_dom_plants"/>
</dbReference>
<feature type="domain" description="HTH myb-type" evidence="8">
    <location>
        <begin position="32"/>
        <end position="84"/>
    </location>
</feature>
<dbReference type="PANTHER" id="PTHR12802">
    <property type="entry name" value="SWI/SNF COMPLEX-RELATED"/>
    <property type="match status" value="1"/>
</dbReference>
<dbReference type="PROSITE" id="PS51294">
    <property type="entry name" value="HTH_MYB"/>
    <property type="match status" value="1"/>
</dbReference>
<dbReference type="Pfam" id="PF00249">
    <property type="entry name" value="Myb_DNA-binding"/>
    <property type="match status" value="1"/>
</dbReference>
<name>A0AAV8UKG5_9RHOD</name>
<dbReference type="NCBIfam" id="TIGR01557">
    <property type="entry name" value="myb_SHAQKYF"/>
    <property type="match status" value="1"/>
</dbReference>
<feature type="domain" description="SANT" evidence="7">
    <location>
        <begin position="38"/>
        <end position="84"/>
    </location>
</feature>
<keyword evidence="10" id="KW-1185">Reference proteome</keyword>
<keyword evidence="1" id="KW-0805">Transcription regulation</keyword>
<dbReference type="InterPro" id="IPR017884">
    <property type="entry name" value="SANT_dom"/>
</dbReference>
<dbReference type="CDD" id="cd00167">
    <property type="entry name" value="SANT"/>
    <property type="match status" value="1"/>
</dbReference>
<dbReference type="Gene3D" id="1.10.10.60">
    <property type="entry name" value="Homeodomain-like"/>
    <property type="match status" value="1"/>
</dbReference>
<dbReference type="InterPro" id="IPR017930">
    <property type="entry name" value="Myb_dom"/>
</dbReference>
<comment type="caution">
    <text evidence="9">The sequence shown here is derived from an EMBL/GenBank/DDBJ whole genome shotgun (WGS) entry which is preliminary data.</text>
</comment>
<proteinExistence type="predicted"/>
<evidence type="ECO:0000256" key="3">
    <source>
        <dbReference type="ARBA" id="ARBA00023163"/>
    </source>
</evidence>
<dbReference type="InterPro" id="IPR009057">
    <property type="entry name" value="Homeodomain-like_sf"/>
</dbReference>
<evidence type="ECO:0000256" key="5">
    <source>
        <dbReference type="SAM" id="MobiDB-lite"/>
    </source>
</evidence>
<evidence type="ECO:0000259" key="7">
    <source>
        <dbReference type="PROSITE" id="PS51293"/>
    </source>
</evidence>
<organism evidence="9 10">
    <name type="scientific">Rhodosorus marinus</name>
    <dbReference type="NCBI Taxonomy" id="101924"/>
    <lineage>
        <taxon>Eukaryota</taxon>
        <taxon>Rhodophyta</taxon>
        <taxon>Stylonematophyceae</taxon>
        <taxon>Stylonematales</taxon>
        <taxon>Stylonemataceae</taxon>
        <taxon>Rhodosorus</taxon>
    </lineage>
</organism>
<dbReference type="PROSITE" id="PS51293">
    <property type="entry name" value="SANT"/>
    <property type="match status" value="1"/>
</dbReference>
<accession>A0AAV8UKG5</accession>
<evidence type="ECO:0000259" key="6">
    <source>
        <dbReference type="PROSITE" id="PS50090"/>
    </source>
</evidence>
<keyword evidence="3" id="KW-0804">Transcription</keyword>
<feature type="region of interest" description="Disordered" evidence="5">
    <location>
        <begin position="1"/>
        <end position="30"/>
    </location>
</feature>
<evidence type="ECO:0000313" key="10">
    <source>
        <dbReference type="Proteomes" id="UP001157974"/>
    </source>
</evidence>
<feature type="domain" description="Myb-like" evidence="6">
    <location>
        <begin position="30"/>
        <end position="80"/>
    </location>
</feature>
<dbReference type="SMART" id="SM00717">
    <property type="entry name" value="SANT"/>
    <property type="match status" value="1"/>
</dbReference>
<dbReference type="PROSITE" id="PS50090">
    <property type="entry name" value="MYB_LIKE"/>
    <property type="match status" value="1"/>
</dbReference>
<dbReference type="AlphaFoldDB" id="A0AAV8UKG5"/>
<feature type="compositionally biased region" description="Polar residues" evidence="5">
    <location>
        <begin position="91"/>
        <end position="115"/>
    </location>
</feature>
<protein>
    <submittedName>
        <fullName evidence="9">Uncharacterized protein</fullName>
    </submittedName>
</protein>
<dbReference type="SUPFAM" id="SSF46689">
    <property type="entry name" value="Homeodomain-like"/>
    <property type="match status" value="1"/>
</dbReference>
<dbReference type="InterPro" id="IPR001005">
    <property type="entry name" value="SANT/Myb"/>
</dbReference>
<keyword evidence="4" id="KW-0539">Nucleus</keyword>
<dbReference type="EMBL" id="JAMWBK010000008">
    <property type="protein sequence ID" value="KAJ8903035.1"/>
    <property type="molecule type" value="Genomic_DNA"/>
</dbReference>
<gene>
    <name evidence="9" type="ORF">NDN08_006350</name>
</gene>
<feature type="region of interest" description="Disordered" evidence="5">
    <location>
        <begin position="83"/>
        <end position="115"/>
    </location>
</feature>